<dbReference type="EMBL" id="CP002858">
    <property type="protein sequence ID" value="AEI15153.1"/>
    <property type="molecule type" value="Genomic_DNA"/>
</dbReference>
<dbReference type="HAMAP" id="MF_00674">
    <property type="entry name" value="UPF0251"/>
    <property type="match status" value="1"/>
</dbReference>
<protein>
    <recommendedName>
        <fullName evidence="2">UPF0251 protein Flexsi_1503</fullName>
    </recommendedName>
</protein>
<sequence length="160" mass="18533">MPRPPKERLVMHRPRINEFGPYNDNKPNKDESLENNGNTTILTLDELEAMRLADLECLSQEEAAALMNVSRQTFGRIVEIARKKMADALINGKIVKIECKEYIRFYKRHLKCIRCAHEWEDSDGAKTNYYCPKCNSDEIIKMRRCGKECKCPLKLTGNIP</sequence>
<evidence type="ECO:0000313" key="4">
    <source>
        <dbReference type="Proteomes" id="UP000006621"/>
    </source>
</evidence>
<organism evidence="3 4">
    <name type="scientific">Flexistipes sinusarabici (strain ATCC 49648 / DSM 4947 / MAS 10)</name>
    <dbReference type="NCBI Taxonomy" id="717231"/>
    <lineage>
        <taxon>Bacteria</taxon>
        <taxon>Pseudomonadati</taxon>
        <taxon>Deferribacterota</taxon>
        <taxon>Deferribacteres</taxon>
        <taxon>Deferribacterales</taxon>
        <taxon>Flexistipitaceae</taxon>
        <taxon>Flexistipes</taxon>
    </lineage>
</organism>
<evidence type="ECO:0000256" key="2">
    <source>
        <dbReference type="HAMAP-Rule" id="MF_00674"/>
    </source>
</evidence>
<evidence type="ECO:0000313" key="3">
    <source>
        <dbReference type="EMBL" id="AEI15153.1"/>
    </source>
</evidence>
<dbReference type="STRING" id="717231.Flexsi_1503"/>
<dbReference type="Gene3D" id="1.10.10.10">
    <property type="entry name" value="Winged helix-like DNA-binding domain superfamily/Winged helix DNA-binding domain"/>
    <property type="match status" value="1"/>
</dbReference>
<dbReference type="HOGENOM" id="CLU_094511_0_1_0"/>
<dbReference type="Proteomes" id="UP000006621">
    <property type="component" value="Chromosome"/>
</dbReference>
<dbReference type="PANTHER" id="PTHR37478">
    <property type="match status" value="1"/>
</dbReference>
<gene>
    <name evidence="3" type="ordered locus">Flexsi_1503</name>
</gene>
<dbReference type="InterPro" id="IPR002852">
    <property type="entry name" value="UPF0251"/>
</dbReference>
<dbReference type="InterPro" id="IPR036388">
    <property type="entry name" value="WH-like_DNA-bd_sf"/>
</dbReference>
<name>F8E8N0_FLESM</name>
<dbReference type="OrthoDB" id="280278at2"/>
<reference evidence="3 4" key="1">
    <citation type="journal article" date="2011" name="Stand. Genomic Sci.">
        <title>Genome sequence of the moderately thermophilic halophile Flexistipes sinusarabici strain (MAS10).</title>
        <authorList>
            <person name="Lapidus A."/>
            <person name="Chertkov O."/>
            <person name="Nolan M."/>
            <person name="Lucas S."/>
            <person name="Hammon N."/>
            <person name="Deshpande S."/>
            <person name="Cheng J.F."/>
            <person name="Tapia R."/>
            <person name="Han C."/>
            <person name="Goodwin L."/>
            <person name="Pitluck S."/>
            <person name="Liolios K."/>
            <person name="Pagani I."/>
            <person name="Ivanova N."/>
            <person name="Huntemann M."/>
            <person name="Mavromatis K."/>
            <person name="Mikhailova N."/>
            <person name="Pati A."/>
            <person name="Chen A."/>
            <person name="Palaniappan K."/>
            <person name="Land M."/>
            <person name="Hauser L."/>
            <person name="Brambilla E.M."/>
            <person name="Rohde M."/>
            <person name="Abt B."/>
            <person name="Spring S."/>
            <person name="Goker M."/>
            <person name="Bristow J."/>
            <person name="Eisen J.A."/>
            <person name="Markowitz V."/>
            <person name="Hugenholtz P."/>
            <person name="Kyrpides N.C."/>
            <person name="Klenk H.P."/>
            <person name="Woyke T."/>
        </authorList>
    </citation>
    <scope>NUCLEOTIDE SEQUENCE [LARGE SCALE GENOMIC DNA]</scope>
    <source>
        <strain evidence="4">DSM 4947 / MAS 10</strain>
    </source>
</reference>
<dbReference type="KEGG" id="fsi:Flexsi_1503"/>
<dbReference type="InterPro" id="IPR013324">
    <property type="entry name" value="RNA_pol_sigma_r3/r4-like"/>
</dbReference>
<dbReference type="AlphaFoldDB" id="F8E8N0"/>
<comment type="similarity">
    <text evidence="1 2">Belongs to the UPF0251 family.</text>
</comment>
<proteinExistence type="inferred from homology"/>
<dbReference type="SUPFAM" id="SSF88659">
    <property type="entry name" value="Sigma3 and sigma4 domains of RNA polymerase sigma factors"/>
    <property type="match status" value="1"/>
</dbReference>
<reference evidence="4" key="2">
    <citation type="submission" date="2011-06" db="EMBL/GenBank/DDBJ databases">
        <title>The complete genome of Flexistipes sinusarabici DSM 4947.</title>
        <authorList>
            <person name="Lucas S."/>
            <person name="Han J."/>
            <person name="Lapidus A."/>
            <person name="Bruce D."/>
            <person name="Goodwin L."/>
            <person name="Pitluck S."/>
            <person name="Peters L."/>
            <person name="Kyrpides N."/>
            <person name="Mavromatis K."/>
            <person name="Ivanova N."/>
            <person name="Mikhailova N."/>
            <person name="Chertkov O."/>
            <person name="Detter J.C."/>
            <person name="Tapia R."/>
            <person name="Han C."/>
            <person name="Land M."/>
            <person name="Hauser L."/>
            <person name="Markowitz V."/>
            <person name="Cheng J.-F."/>
            <person name="Hugenholtz P."/>
            <person name="Woyke T."/>
            <person name="Wu D."/>
            <person name="Spring S."/>
            <person name="Schroeder M."/>
            <person name="Brambilla E."/>
            <person name="Klenk H.-P."/>
            <person name="Eisen J.A."/>
        </authorList>
    </citation>
    <scope>NUCLEOTIDE SEQUENCE [LARGE SCALE GENOMIC DNA]</scope>
    <source>
        <strain evidence="4">DSM 4947 / MAS 10</strain>
    </source>
</reference>
<dbReference type="RefSeq" id="WP_013886634.1">
    <property type="nucleotide sequence ID" value="NC_015672.1"/>
</dbReference>
<dbReference type="Pfam" id="PF02001">
    <property type="entry name" value="DUF134"/>
    <property type="match status" value="1"/>
</dbReference>
<accession>F8E8N0</accession>
<evidence type="ECO:0000256" key="1">
    <source>
        <dbReference type="ARBA" id="ARBA00009350"/>
    </source>
</evidence>
<dbReference type="PANTHER" id="PTHR37478:SF2">
    <property type="entry name" value="UPF0251 PROTEIN TK0562"/>
    <property type="match status" value="1"/>
</dbReference>
<dbReference type="eggNOG" id="COG1342">
    <property type="taxonomic scope" value="Bacteria"/>
</dbReference>
<keyword evidence="4" id="KW-1185">Reference proteome</keyword>